<evidence type="ECO:0000256" key="1">
    <source>
        <dbReference type="SAM" id="SignalP"/>
    </source>
</evidence>
<dbReference type="EMBL" id="CP158300">
    <property type="protein sequence ID" value="XBV87460.1"/>
    <property type="molecule type" value="Genomic_DNA"/>
</dbReference>
<feature type="chain" id="PRO_5043448160" description="Secreted protein" evidence="1">
    <location>
        <begin position="29"/>
        <end position="115"/>
    </location>
</feature>
<keyword evidence="2" id="KW-0614">Plasmid</keyword>
<proteinExistence type="predicted"/>
<protein>
    <recommendedName>
        <fullName evidence="3">Secreted protein</fullName>
    </recommendedName>
</protein>
<keyword evidence="1" id="KW-0732">Signal</keyword>
<name>A0AAU7UGA5_9DEIO</name>
<organism evidence="2">
    <name type="scientific">Deinococcus sonorensis KR-87</name>
    <dbReference type="NCBI Taxonomy" id="694439"/>
    <lineage>
        <taxon>Bacteria</taxon>
        <taxon>Thermotogati</taxon>
        <taxon>Deinococcota</taxon>
        <taxon>Deinococci</taxon>
        <taxon>Deinococcales</taxon>
        <taxon>Deinococcaceae</taxon>
        <taxon>Deinococcus</taxon>
    </lineage>
</organism>
<sequence>MLMRTAQMLLFAALLAVPASLTSPDALAQPRVSESDYCKRLFSEIALARSDLKDSRKVIADNLARLNQQAIPNALQAQALAKSPLLAALYTGDAERLNALVQLYLGTCVIPAAPK</sequence>
<evidence type="ECO:0008006" key="3">
    <source>
        <dbReference type="Google" id="ProtNLM"/>
    </source>
</evidence>
<feature type="signal peptide" evidence="1">
    <location>
        <begin position="1"/>
        <end position="28"/>
    </location>
</feature>
<reference evidence="2" key="1">
    <citation type="submission" date="2024-06" db="EMBL/GenBank/DDBJ databases">
        <title>Draft Genome Sequence of Deinococcus sonorensis Type Strain KR-87, a Biofilm Producing Representative of the Genus Deinococcus.</title>
        <authorList>
            <person name="Boren L.S."/>
            <person name="Grosso R.A."/>
            <person name="Hugenberg-Cox A.N."/>
            <person name="Hill J.T.E."/>
            <person name="Albert C.M."/>
            <person name="Tuohy J.M."/>
        </authorList>
    </citation>
    <scope>NUCLEOTIDE SEQUENCE</scope>
    <source>
        <strain evidence="2">KR-87</strain>
        <plasmid evidence="2">pDson02</plasmid>
    </source>
</reference>
<dbReference type="AlphaFoldDB" id="A0AAU7UGA5"/>
<geneLocation type="plasmid" evidence="2">
    <name>pDson02</name>
</geneLocation>
<dbReference type="KEGG" id="dsc:ABOD76_20645"/>
<accession>A0AAU7UGA5</accession>
<evidence type="ECO:0000313" key="2">
    <source>
        <dbReference type="EMBL" id="XBV87460.1"/>
    </source>
</evidence>
<dbReference type="RefSeq" id="WP_350245609.1">
    <property type="nucleotide sequence ID" value="NZ_CP158300.1"/>
</dbReference>
<gene>
    <name evidence="2" type="ORF">ABOD76_20645</name>
</gene>